<evidence type="ECO:0000313" key="2">
    <source>
        <dbReference type="EMBL" id="KAK1618156.1"/>
    </source>
</evidence>
<comment type="caution">
    <text evidence="2">The sequence shown here is derived from an EMBL/GenBank/DDBJ whole genome shotgun (WGS) entry which is preliminary data.</text>
</comment>
<feature type="compositionally biased region" description="Basic and acidic residues" evidence="1">
    <location>
        <begin position="19"/>
        <end position="28"/>
    </location>
</feature>
<evidence type="ECO:0000256" key="1">
    <source>
        <dbReference type="SAM" id="MobiDB-lite"/>
    </source>
</evidence>
<accession>A0AAD8VUB5</accession>
<proteinExistence type="predicted"/>
<dbReference type="AlphaFoldDB" id="A0AAD8VUB5"/>
<dbReference type="EMBL" id="JAUUTY010000006">
    <property type="protein sequence ID" value="KAK1618156.1"/>
    <property type="molecule type" value="Genomic_DNA"/>
</dbReference>
<reference evidence="2" key="1">
    <citation type="submission" date="2023-07" db="EMBL/GenBank/DDBJ databases">
        <title>A chromosome-level genome assembly of Lolium multiflorum.</title>
        <authorList>
            <person name="Chen Y."/>
            <person name="Copetti D."/>
            <person name="Kolliker R."/>
            <person name="Studer B."/>
        </authorList>
    </citation>
    <scope>NUCLEOTIDE SEQUENCE</scope>
    <source>
        <strain evidence="2">02402/16</strain>
        <tissue evidence="2">Leaf</tissue>
    </source>
</reference>
<sequence>MVMKSPPGDESLPVGCRRRSPESRDGTRRRVWKVFRSVEKPPFKPLPPKEGNEEKEKKKMGNKKKEDDELRGTVQEISQKLDTTNETVTKMQDQMTDIQRSLQVLTIAVDNLTQQQQQEDEDCQHPDF</sequence>
<gene>
    <name evidence="2" type="ORF">QYE76_023673</name>
</gene>
<keyword evidence="3" id="KW-1185">Reference proteome</keyword>
<protein>
    <submittedName>
        <fullName evidence="2">Uncharacterized protein</fullName>
    </submittedName>
</protein>
<evidence type="ECO:0000313" key="3">
    <source>
        <dbReference type="Proteomes" id="UP001231189"/>
    </source>
</evidence>
<feature type="region of interest" description="Disordered" evidence="1">
    <location>
        <begin position="1"/>
        <end position="74"/>
    </location>
</feature>
<organism evidence="2 3">
    <name type="scientific">Lolium multiflorum</name>
    <name type="common">Italian ryegrass</name>
    <name type="synonym">Lolium perenne subsp. multiflorum</name>
    <dbReference type="NCBI Taxonomy" id="4521"/>
    <lineage>
        <taxon>Eukaryota</taxon>
        <taxon>Viridiplantae</taxon>
        <taxon>Streptophyta</taxon>
        <taxon>Embryophyta</taxon>
        <taxon>Tracheophyta</taxon>
        <taxon>Spermatophyta</taxon>
        <taxon>Magnoliopsida</taxon>
        <taxon>Liliopsida</taxon>
        <taxon>Poales</taxon>
        <taxon>Poaceae</taxon>
        <taxon>BOP clade</taxon>
        <taxon>Pooideae</taxon>
        <taxon>Poodae</taxon>
        <taxon>Poeae</taxon>
        <taxon>Poeae Chloroplast Group 2 (Poeae type)</taxon>
        <taxon>Loliodinae</taxon>
        <taxon>Loliinae</taxon>
        <taxon>Lolium</taxon>
    </lineage>
</organism>
<dbReference type="Proteomes" id="UP001231189">
    <property type="component" value="Unassembled WGS sequence"/>
</dbReference>
<name>A0AAD8VUB5_LOLMU</name>
<feature type="compositionally biased region" description="Basic and acidic residues" evidence="1">
    <location>
        <begin position="50"/>
        <end position="71"/>
    </location>
</feature>